<keyword evidence="2" id="KW-0175">Coiled coil</keyword>
<dbReference type="FunFam" id="2.60.40.150:FF:000392">
    <property type="entry name" value="Coiled-coil and C2 domain-containing protein 1A"/>
    <property type="match status" value="1"/>
</dbReference>
<dbReference type="InterPro" id="IPR037772">
    <property type="entry name" value="C2_Freud"/>
</dbReference>
<dbReference type="InterPro" id="IPR039725">
    <property type="entry name" value="CC2D1A/B"/>
</dbReference>
<dbReference type="OrthoDB" id="19996at2759"/>
<evidence type="ECO:0000256" key="2">
    <source>
        <dbReference type="SAM" id="Coils"/>
    </source>
</evidence>
<keyword evidence="6" id="KW-1185">Reference proteome</keyword>
<dbReference type="SMART" id="SM00239">
    <property type="entry name" value="C2"/>
    <property type="match status" value="1"/>
</dbReference>
<feature type="domain" description="C2" evidence="4">
    <location>
        <begin position="782"/>
        <end position="915"/>
    </location>
</feature>
<evidence type="ECO:0000256" key="1">
    <source>
        <dbReference type="ARBA" id="ARBA00010672"/>
    </source>
</evidence>
<feature type="compositionally biased region" description="Polar residues" evidence="3">
    <location>
        <begin position="352"/>
        <end position="363"/>
    </location>
</feature>
<feature type="compositionally biased region" description="Low complexity" evidence="3">
    <location>
        <begin position="563"/>
        <end position="587"/>
    </location>
</feature>
<dbReference type="Proteomes" id="UP000597762">
    <property type="component" value="Unassembled WGS sequence"/>
</dbReference>
<proteinExistence type="inferred from homology"/>
<feature type="region of interest" description="Disordered" evidence="3">
    <location>
        <begin position="1"/>
        <end position="22"/>
    </location>
</feature>
<feature type="region of interest" description="Disordered" evidence="3">
    <location>
        <begin position="420"/>
        <end position="474"/>
    </location>
</feature>
<dbReference type="PANTHER" id="PTHR13076:SF9">
    <property type="entry name" value="COILED-COIL AND C2 DOMAIN-CONTAINING PROTEIN 1-LIKE"/>
    <property type="match status" value="1"/>
</dbReference>
<protein>
    <submittedName>
        <fullName evidence="5">CC2D1</fullName>
    </submittedName>
</protein>
<dbReference type="InterPro" id="IPR035892">
    <property type="entry name" value="C2_domain_sf"/>
</dbReference>
<dbReference type="GO" id="GO:0001227">
    <property type="term" value="F:DNA-binding transcription repressor activity, RNA polymerase II-specific"/>
    <property type="evidence" value="ECO:0007669"/>
    <property type="project" value="InterPro"/>
</dbReference>
<feature type="compositionally biased region" description="Pro residues" evidence="3">
    <location>
        <begin position="296"/>
        <end position="313"/>
    </location>
</feature>
<sequence length="1046" mass="114661">MPAKKKPDSSQGPRKGAHLMDQFGIGMNMHDFESMLYDDDDDINDEDLEAELAALQGEDLPRKKEKTKRKNLMPFDDINKMAAESLRDIPSDEDISDTEDPELLLELSNLTQESPSPPPLPSRTSAPSQVPGSSLQSSPEKSSQQPPATAKPQDIVSLLTDRVAMYRTAYENASATSDSSKQRRLNRGIKTLQELLRNAQAGRPIDEDSIPPPVAVKARAPPSSLPTSAKVPNQADLKPSESASQPTPPSLPARNVVSPSAPSPPSPSLRSGEIPSPSKSPIPAPRTLNSLESPGRKPPAPGAIPVLPSPPSVQPRGLPGAKSPTSAGAIAQPKASPTPSPNASPAPHNQRPVASSAPNISNLSASDQQTHHLLCFRRDQYRSSAVAAKHSGDIRTATKYAQTAKQFNCVIKALEEGKPIDLSKMPPPPPGCPEGPTQNISTAKPNLHVPVERSSQAAKEPTPPSNTEDIISVPPLPTDVEKKLYNAPDQPITILDALNQRMAKYKSCEEEAKASGNSSKVRRMGRIVKQYQDSIKLYKAGKPVNFDELPTPPGFGPIPTNDSSAPPTTAPAAVAAAAVASPAAQSQKSPRVPPQPQMRQQQQPQPTGGEQISEGEIRKRAFARRSVSSRQEQQVVFLKERMAEYRNAAIQAKKENNMELAKAYLRQAKGFEPMLEAAEGGLPVDLTKVPPPLNMDEDYEDKFVFVNPEDCEISGDRDEVYQKLQESLVSQIQMCSTSSKHFTKMGDVLSASRFQKLEQGCTKDLDSLKNAHKHGDPVPRFHYETKTFSMVQCNSELGDNDLELTIVRGIKFNLPSGYAPKDLDTYIKFEFPFPSDDPQTHTTETVKNTDSPEYGESFKLNINRRSRALLRVFEKKSMKLEVYYRRGFLKSDKILGTISVKLQPLESKCTIHDSFDLMDGRKSVGGKLEVKLKLRDPLKNKQVEEVKEKWLIIDKFLQKKNEDEKPSVTITVADKQAQLATSGSTSMEVLKYEKQQLDKQICHLKDSLTSSQLETLSHKSKLLQEKIEKQKSALKAGGKAAFKGKL</sequence>
<name>A0A812BA51_ACAPH</name>
<dbReference type="InterPro" id="IPR000008">
    <property type="entry name" value="C2_dom"/>
</dbReference>
<feature type="coiled-coil region" evidence="2">
    <location>
        <begin position="628"/>
        <end position="655"/>
    </location>
</feature>
<reference evidence="5" key="1">
    <citation type="submission" date="2021-01" db="EMBL/GenBank/DDBJ databases">
        <authorList>
            <person name="Li R."/>
            <person name="Bekaert M."/>
        </authorList>
    </citation>
    <scope>NUCLEOTIDE SEQUENCE</scope>
    <source>
        <strain evidence="5">Farmed</strain>
    </source>
</reference>
<dbReference type="SUPFAM" id="SSF49562">
    <property type="entry name" value="C2 domain (Calcium/lipid-binding domain, CaLB)"/>
    <property type="match status" value="1"/>
</dbReference>
<evidence type="ECO:0000259" key="4">
    <source>
        <dbReference type="PROSITE" id="PS50004"/>
    </source>
</evidence>
<feature type="region of interest" description="Disordered" evidence="3">
    <location>
        <begin position="48"/>
        <end position="156"/>
    </location>
</feature>
<dbReference type="AlphaFoldDB" id="A0A812BA51"/>
<gene>
    <name evidence="5" type="ORF">SPHA_12964</name>
</gene>
<comment type="similarity">
    <text evidence="1">Belongs to the CC2D1 family.</text>
</comment>
<feature type="region of interest" description="Disordered" evidence="3">
    <location>
        <begin position="170"/>
        <end position="363"/>
    </location>
</feature>
<dbReference type="PANTHER" id="PTHR13076">
    <property type="entry name" value="COILED-COIL AND C2 DOMAIN-CONTAINING PROTEIN 1-LIKE"/>
    <property type="match status" value="1"/>
</dbReference>
<dbReference type="SMART" id="SM00685">
    <property type="entry name" value="DM14"/>
    <property type="match status" value="4"/>
</dbReference>
<comment type="caution">
    <text evidence="5">The sequence shown here is derived from an EMBL/GenBank/DDBJ whole genome shotgun (WGS) entry which is preliminary data.</text>
</comment>
<feature type="compositionally biased region" description="Acidic residues" evidence="3">
    <location>
        <begin position="91"/>
        <end position="103"/>
    </location>
</feature>
<feature type="region of interest" description="Disordered" evidence="3">
    <location>
        <begin position="548"/>
        <end position="615"/>
    </location>
</feature>
<dbReference type="Pfam" id="PF21528">
    <property type="entry name" value="CC2D1A-B_DM14"/>
    <property type="match status" value="4"/>
</dbReference>
<evidence type="ECO:0000313" key="5">
    <source>
        <dbReference type="EMBL" id="CAE1174114.1"/>
    </source>
</evidence>
<feature type="compositionally biased region" description="Low complexity" evidence="3">
    <location>
        <begin position="122"/>
        <end position="147"/>
    </location>
</feature>
<dbReference type="Gene3D" id="2.60.40.150">
    <property type="entry name" value="C2 domain"/>
    <property type="match status" value="1"/>
</dbReference>
<dbReference type="CDD" id="cd08690">
    <property type="entry name" value="C2_Freud-1"/>
    <property type="match status" value="1"/>
</dbReference>
<organism evidence="5 6">
    <name type="scientific">Acanthosepion pharaonis</name>
    <name type="common">Pharaoh cuttlefish</name>
    <name type="synonym">Sepia pharaonis</name>
    <dbReference type="NCBI Taxonomy" id="158019"/>
    <lineage>
        <taxon>Eukaryota</taxon>
        <taxon>Metazoa</taxon>
        <taxon>Spiralia</taxon>
        <taxon>Lophotrochozoa</taxon>
        <taxon>Mollusca</taxon>
        <taxon>Cephalopoda</taxon>
        <taxon>Coleoidea</taxon>
        <taxon>Decapodiformes</taxon>
        <taxon>Sepiida</taxon>
        <taxon>Sepiina</taxon>
        <taxon>Sepiidae</taxon>
        <taxon>Acanthosepion</taxon>
    </lineage>
</organism>
<dbReference type="PROSITE" id="PS50004">
    <property type="entry name" value="C2"/>
    <property type="match status" value="1"/>
</dbReference>
<dbReference type="InterPro" id="IPR006608">
    <property type="entry name" value="CC2D1A/B_DM14"/>
</dbReference>
<evidence type="ECO:0000313" key="6">
    <source>
        <dbReference type="Proteomes" id="UP000597762"/>
    </source>
</evidence>
<evidence type="ECO:0000256" key="3">
    <source>
        <dbReference type="SAM" id="MobiDB-lite"/>
    </source>
</evidence>
<feature type="compositionally biased region" description="Low complexity" evidence="3">
    <location>
        <begin position="597"/>
        <end position="606"/>
    </location>
</feature>
<accession>A0A812BA51</accession>
<dbReference type="Pfam" id="PF00168">
    <property type="entry name" value="C2"/>
    <property type="match status" value="1"/>
</dbReference>
<dbReference type="EMBL" id="CAHIKZ030000434">
    <property type="protein sequence ID" value="CAE1174114.1"/>
    <property type="molecule type" value="Genomic_DNA"/>
</dbReference>